<evidence type="ECO:0000256" key="1">
    <source>
        <dbReference type="ARBA" id="ARBA00010751"/>
    </source>
</evidence>
<evidence type="ECO:0000313" key="3">
    <source>
        <dbReference type="Proteomes" id="UP000006465"/>
    </source>
</evidence>
<name>A0AAU8S7D0_CORPS</name>
<dbReference type="Pfam" id="PF01906">
    <property type="entry name" value="YbjQ_1"/>
    <property type="match status" value="1"/>
</dbReference>
<organism evidence="2 3">
    <name type="scientific">Corynebacterium pseudotuberculosis 258</name>
    <dbReference type="NCBI Taxonomy" id="1168865"/>
    <lineage>
        <taxon>Bacteria</taxon>
        <taxon>Bacillati</taxon>
        <taxon>Actinomycetota</taxon>
        <taxon>Actinomycetes</taxon>
        <taxon>Mycobacteriales</taxon>
        <taxon>Corynebacteriaceae</taxon>
        <taxon>Corynebacterium</taxon>
    </lineage>
</organism>
<gene>
    <name evidence="2" type="ORF">CP258_00695</name>
</gene>
<protein>
    <submittedName>
        <fullName evidence="2">Heavy metal-binding domain-containing protein</fullName>
    </submittedName>
</protein>
<dbReference type="Proteomes" id="UP000006465">
    <property type="component" value="Chromosome"/>
</dbReference>
<dbReference type="SUPFAM" id="SSF117782">
    <property type="entry name" value="YbjQ-like"/>
    <property type="match status" value="1"/>
</dbReference>
<sequence>MKIMTSTVNLETQVKEVLGIVGAQYVVAINAAKDITVVFKDITGGRISGYEAEINEARQTCCNEMSESAQKKAQTQFSVFHSNSVASAKGVSLSYLAQEQPLNFKKSLDYLEDHLDFADCNLTVLPKNSYYETMLDG</sequence>
<dbReference type="Gene3D" id="3.30.110.70">
    <property type="entry name" value="Hypothetical protein apc22750. Chain B"/>
    <property type="match status" value="1"/>
</dbReference>
<dbReference type="InterPro" id="IPR002765">
    <property type="entry name" value="UPF0145_YbjQ-like"/>
</dbReference>
<dbReference type="EMBL" id="CP003540">
    <property type="protein sequence ID" value="AJF93829.1"/>
    <property type="molecule type" value="Genomic_DNA"/>
</dbReference>
<comment type="similarity">
    <text evidence="1">Belongs to the UPF0145 family.</text>
</comment>
<accession>A0AAU8S7D0</accession>
<evidence type="ECO:0000313" key="2">
    <source>
        <dbReference type="EMBL" id="AJF93829.1"/>
    </source>
</evidence>
<proteinExistence type="inferred from homology"/>
<dbReference type="KEGG" id="coe:CP258_00695"/>
<reference evidence="2 3" key="1">
    <citation type="journal article" date="2013" name="J. Biotechnol.">
        <title>Genome sequence of Corynebacterium pseudotuberculosis biovar equi strain 258 and prediction of antigenic targets to improve biotechnological vaccine production.</title>
        <authorList>
            <person name="Soares S.C."/>
            <person name="Trost E."/>
            <person name="Ramos R.T."/>
            <person name="Carneiro A.R."/>
            <person name="Santos A.R."/>
            <person name="Pinto A.C."/>
            <person name="Barbosa E."/>
            <person name="Aburjaile F."/>
            <person name="Ali A."/>
            <person name="Diniz C.A."/>
            <person name="Hassan S.S."/>
            <person name="Fiaux K."/>
            <person name="Guimaraes L.C."/>
            <person name="Bakhtiar S.M."/>
            <person name="Pereira U."/>
            <person name="Almeida S.S."/>
            <person name="Abreu V.A."/>
            <person name="Rocha F.S."/>
            <person name="Dorella F.A."/>
            <person name="Miyoshi A."/>
            <person name="Silva A."/>
            <person name="Azevedo V."/>
            <person name="Tauch A."/>
        </authorList>
    </citation>
    <scope>NUCLEOTIDE SEQUENCE [LARGE SCALE GENOMIC DNA]</scope>
    <source>
        <strain evidence="2 3">258</strain>
    </source>
</reference>
<dbReference type="AlphaFoldDB" id="A0AAU8S7D0"/>
<dbReference type="InterPro" id="IPR035439">
    <property type="entry name" value="UPF0145_dom_sf"/>
</dbReference>